<keyword evidence="3" id="KW-1185">Reference proteome</keyword>
<evidence type="ECO:0000313" key="2">
    <source>
        <dbReference type="EMBL" id="MDT8900536.1"/>
    </source>
</evidence>
<organism evidence="2 3">
    <name type="scientific">Anaeroselena agilis</name>
    <dbReference type="NCBI Taxonomy" id="3063788"/>
    <lineage>
        <taxon>Bacteria</taxon>
        <taxon>Bacillati</taxon>
        <taxon>Bacillota</taxon>
        <taxon>Negativicutes</taxon>
        <taxon>Acetonemataceae</taxon>
        <taxon>Anaeroselena</taxon>
    </lineage>
</organism>
<comment type="caution">
    <text evidence="2">The sequence shown here is derived from an EMBL/GenBank/DDBJ whole genome shotgun (WGS) entry which is preliminary data.</text>
</comment>
<dbReference type="RefSeq" id="WP_413779074.1">
    <property type="nucleotide sequence ID" value="NZ_JAUOZS010000001.1"/>
</dbReference>
<proteinExistence type="predicted"/>
<dbReference type="Pfam" id="PF14451">
    <property type="entry name" value="Ub-Mut7C"/>
    <property type="match status" value="1"/>
</dbReference>
<sequence length="81" mass="8766">MVIEVRLYASLRRYRPEGSDTGMVAVDVPDGISLGELLSELEIDTDEIKLAAVNGNDSSPAKVLSDGDRVELFPRDFAAKA</sequence>
<dbReference type="InterPro" id="IPR027798">
    <property type="entry name" value="Ub_Mut7C"/>
</dbReference>
<protein>
    <submittedName>
        <fullName evidence="2">MoaD/ThiS family protein</fullName>
    </submittedName>
</protein>
<reference evidence="2 3" key="1">
    <citation type="submission" date="2023-07" db="EMBL/GenBank/DDBJ databases">
        <title>The novel representative of Negativicutes class, Anaeroselena agilis gen. nov. sp. nov.</title>
        <authorList>
            <person name="Prokofeva M.I."/>
            <person name="Elcheninov A.G."/>
            <person name="Klyukina A."/>
            <person name="Kublanov I.V."/>
            <person name="Frolov E.N."/>
            <person name="Podosokorskaya O.A."/>
        </authorList>
    </citation>
    <scope>NUCLEOTIDE SEQUENCE [LARGE SCALE GENOMIC DNA]</scope>
    <source>
        <strain evidence="2 3">4137-cl</strain>
    </source>
</reference>
<evidence type="ECO:0000313" key="3">
    <source>
        <dbReference type="Proteomes" id="UP001254848"/>
    </source>
</evidence>
<dbReference type="EMBL" id="JAUOZS010000001">
    <property type="protein sequence ID" value="MDT8900536.1"/>
    <property type="molecule type" value="Genomic_DNA"/>
</dbReference>
<feature type="domain" description="Ubiquitin Mut7-C" evidence="1">
    <location>
        <begin position="2"/>
        <end position="75"/>
    </location>
</feature>
<dbReference type="Gene3D" id="3.10.20.30">
    <property type="match status" value="1"/>
</dbReference>
<dbReference type="SUPFAM" id="SSF54285">
    <property type="entry name" value="MoaD/ThiS"/>
    <property type="match status" value="1"/>
</dbReference>
<gene>
    <name evidence="2" type="ORF">Q4T40_04695</name>
</gene>
<dbReference type="Proteomes" id="UP001254848">
    <property type="component" value="Unassembled WGS sequence"/>
</dbReference>
<dbReference type="InterPro" id="IPR012675">
    <property type="entry name" value="Beta-grasp_dom_sf"/>
</dbReference>
<accession>A0ABU3NUP0</accession>
<name>A0ABU3NUP0_9FIRM</name>
<evidence type="ECO:0000259" key="1">
    <source>
        <dbReference type="Pfam" id="PF14451"/>
    </source>
</evidence>
<dbReference type="InterPro" id="IPR016155">
    <property type="entry name" value="Mopterin_synth/thiamin_S_b"/>
</dbReference>